<dbReference type="AlphaFoldDB" id="A0A8K1FL61"/>
<protein>
    <recommendedName>
        <fullName evidence="4">Transmembrane protein</fullName>
    </recommendedName>
</protein>
<organism evidence="2 3">
    <name type="scientific">Pythium oligandrum</name>
    <name type="common">Mycoparasitic fungus</name>
    <dbReference type="NCBI Taxonomy" id="41045"/>
    <lineage>
        <taxon>Eukaryota</taxon>
        <taxon>Sar</taxon>
        <taxon>Stramenopiles</taxon>
        <taxon>Oomycota</taxon>
        <taxon>Peronosporomycetes</taxon>
        <taxon>Pythiales</taxon>
        <taxon>Pythiaceae</taxon>
        <taxon>Pythium</taxon>
    </lineage>
</organism>
<feature type="transmembrane region" description="Helical" evidence="1">
    <location>
        <begin position="209"/>
        <end position="230"/>
    </location>
</feature>
<evidence type="ECO:0008006" key="4">
    <source>
        <dbReference type="Google" id="ProtNLM"/>
    </source>
</evidence>
<feature type="transmembrane region" description="Helical" evidence="1">
    <location>
        <begin position="61"/>
        <end position="79"/>
    </location>
</feature>
<dbReference type="EMBL" id="SPLM01000038">
    <property type="protein sequence ID" value="TMW64919.1"/>
    <property type="molecule type" value="Genomic_DNA"/>
</dbReference>
<dbReference type="OrthoDB" id="168255at2759"/>
<evidence type="ECO:0000256" key="1">
    <source>
        <dbReference type="SAM" id="Phobius"/>
    </source>
</evidence>
<evidence type="ECO:0000313" key="2">
    <source>
        <dbReference type="EMBL" id="TMW64919.1"/>
    </source>
</evidence>
<sequence length="279" mass="30523">MAQVVPREAVEASPDAVDYCLYELKPSHALPTLDLSVSIMSRLLSRSSLNVVNRFVRSRQLVFALFLASVAFTIMVMLVPADVGVPLAVVSFILGVPSCLVGFVLLRSSVIAVLLKVGDVWLMSMLSAASFIILALMFRDARGLAFCTQLIGVQTNILIDANLRGVRRLAITTVIACVGLVYVCFMVSLHAVPDLHDLYVFQYGSHHMLGSTCFLNGILTLVAIMLRNVYRKRHALRRGMNMDVIECHPGSDFTGLFSSTRSRLATNVGLEFTLDAVLS</sequence>
<feature type="transmembrane region" description="Helical" evidence="1">
    <location>
        <begin position="169"/>
        <end position="189"/>
    </location>
</feature>
<dbReference type="Proteomes" id="UP000794436">
    <property type="component" value="Unassembled WGS sequence"/>
</dbReference>
<keyword evidence="1" id="KW-0812">Transmembrane</keyword>
<feature type="transmembrane region" description="Helical" evidence="1">
    <location>
        <begin position="85"/>
        <end position="106"/>
    </location>
</feature>
<gene>
    <name evidence="2" type="ORF">Poli38472_009086</name>
</gene>
<name>A0A8K1FL61_PYTOL</name>
<comment type="caution">
    <text evidence="2">The sequence shown here is derived from an EMBL/GenBank/DDBJ whole genome shotgun (WGS) entry which is preliminary data.</text>
</comment>
<keyword evidence="1" id="KW-0472">Membrane</keyword>
<proteinExistence type="predicted"/>
<keyword evidence="3" id="KW-1185">Reference proteome</keyword>
<accession>A0A8K1FL61</accession>
<feature type="transmembrane region" description="Helical" evidence="1">
    <location>
        <begin position="118"/>
        <end position="137"/>
    </location>
</feature>
<keyword evidence="1" id="KW-1133">Transmembrane helix</keyword>
<feature type="transmembrane region" description="Helical" evidence="1">
    <location>
        <begin position="143"/>
        <end position="162"/>
    </location>
</feature>
<evidence type="ECO:0000313" key="3">
    <source>
        <dbReference type="Proteomes" id="UP000794436"/>
    </source>
</evidence>
<reference evidence="2" key="1">
    <citation type="submission" date="2019-03" db="EMBL/GenBank/DDBJ databases">
        <title>Long read genome sequence of the mycoparasitic Pythium oligandrum ATCC 38472 isolated from sugarbeet rhizosphere.</title>
        <authorList>
            <person name="Gaulin E."/>
        </authorList>
    </citation>
    <scope>NUCLEOTIDE SEQUENCE</scope>
    <source>
        <strain evidence="2">ATCC 38472_TT</strain>
    </source>
</reference>